<dbReference type="AlphaFoldDB" id="A0A034WHN2"/>
<organism evidence="2">
    <name type="scientific">Bactrocera dorsalis</name>
    <name type="common">Oriental fruit fly</name>
    <name type="synonym">Dacus dorsalis</name>
    <dbReference type="NCBI Taxonomy" id="27457"/>
    <lineage>
        <taxon>Eukaryota</taxon>
        <taxon>Metazoa</taxon>
        <taxon>Ecdysozoa</taxon>
        <taxon>Arthropoda</taxon>
        <taxon>Hexapoda</taxon>
        <taxon>Insecta</taxon>
        <taxon>Pterygota</taxon>
        <taxon>Neoptera</taxon>
        <taxon>Endopterygota</taxon>
        <taxon>Diptera</taxon>
        <taxon>Brachycera</taxon>
        <taxon>Muscomorpha</taxon>
        <taxon>Tephritoidea</taxon>
        <taxon>Tephritidae</taxon>
        <taxon>Bactrocera</taxon>
        <taxon>Bactrocera</taxon>
    </lineage>
</organism>
<dbReference type="GeneID" id="105228024"/>
<gene>
    <name evidence="4" type="primary">LOC105228024</name>
</gene>
<dbReference type="EMBL" id="GAKP01005110">
    <property type="protein sequence ID" value="JAC53842.1"/>
    <property type="molecule type" value="Transcribed_RNA"/>
</dbReference>
<keyword evidence="3" id="KW-1185">Reference proteome</keyword>
<reference evidence="4" key="2">
    <citation type="submission" date="2022-04" db="UniProtKB">
        <authorList>
            <consortium name="RefSeq"/>
        </authorList>
    </citation>
    <scope>IDENTIFICATION</scope>
    <source>
        <strain evidence="4">Punador</strain>
    </source>
</reference>
<evidence type="ECO:0000256" key="1">
    <source>
        <dbReference type="SAM" id="MobiDB-lite"/>
    </source>
</evidence>
<feature type="compositionally biased region" description="Low complexity" evidence="1">
    <location>
        <begin position="8"/>
        <end position="18"/>
    </location>
</feature>
<protein>
    <submittedName>
        <fullName evidence="4">uncharacterized protein LOC105228024 isoform X1</fullName>
    </submittedName>
</protein>
<dbReference type="RefSeq" id="XP_019846466.2">
    <property type="nucleotide sequence ID" value="XM_019990907.3"/>
</dbReference>
<sequence length="100" mass="11273">MSNGALPKTKTSKSSLKSSECREEAKVQNSNSEFSFELKPKPKLTCIPENCSQFFSDLREPFCRKTQSLNVSKKTEVPEKSWSVLFIGSKSNLHAKNLIM</sequence>
<proteinExistence type="predicted"/>
<name>A0A034WHN2_BACDO</name>
<accession>A0A034WHN2</accession>
<reference evidence="2" key="1">
    <citation type="journal article" date="2014" name="BMC Genomics">
        <title>Characterizing the developmental transcriptome of the oriental fruit fly, Bactrocera dorsalis (Diptera: Tephritidae) through comparative genomic analysis with Drosophila melanogaster utilizing modENCODE datasets.</title>
        <authorList>
            <person name="Geib S.M."/>
            <person name="Calla B."/>
            <person name="Hall B."/>
            <person name="Hou S."/>
            <person name="Manoukis N.C."/>
        </authorList>
    </citation>
    <scope>NUCLEOTIDE SEQUENCE</scope>
    <source>
        <strain evidence="2">Punador</strain>
    </source>
</reference>
<evidence type="ECO:0000313" key="4">
    <source>
        <dbReference type="RefSeq" id="XP_019846466.1"/>
    </source>
</evidence>
<evidence type="ECO:0000313" key="2">
    <source>
        <dbReference type="EMBL" id="JAC53842.1"/>
    </source>
</evidence>
<dbReference type="RefSeq" id="XP_019846466.1">
    <property type="nucleotide sequence ID" value="XM_019990907.2"/>
</dbReference>
<dbReference type="Proteomes" id="UP001652620">
    <property type="component" value="Chromosome 5"/>
</dbReference>
<feature type="region of interest" description="Disordered" evidence="1">
    <location>
        <begin position="1"/>
        <end position="36"/>
    </location>
</feature>
<dbReference type="OrthoDB" id="7918813at2759"/>
<evidence type="ECO:0000313" key="3">
    <source>
        <dbReference type="Proteomes" id="UP001652620"/>
    </source>
</evidence>